<keyword evidence="2" id="KW-1185">Reference proteome</keyword>
<organism evidence="1 2">
    <name type="scientific">Blastomonas fulva</name>
    <dbReference type="NCBI Taxonomy" id="1550728"/>
    <lineage>
        <taxon>Bacteria</taxon>
        <taxon>Pseudomonadati</taxon>
        <taxon>Pseudomonadota</taxon>
        <taxon>Alphaproteobacteria</taxon>
        <taxon>Sphingomonadales</taxon>
        <taxon>Sphingomonadaceae</taxon>
        <taxon>Blastomonas</taxon>
    </lineage>
</organism>
<geneLocation type="plasmid" evidence="1 2">
    <name>unnamed</name>
</geneLocation>
<sequence length="95" mass="10512">MVKITGLDKFTRTLDDAQKAFAEIDGELGAVNFKPNDPGSIEAAIAQMEAMIDERLGDYASNPIVVQMMEGMKERYRDAIIERAAQARMEGDSDQ</sequence>
<dbReference type="EMBL" id="CP020084">
    <property type="protein sequence ID" value="ASR53750.1"/>
    <property type="molecule type" value="Genomic_DNA"/>
</dbReference>
<protein>
    <submittedName>
        <fullName evidence="1">Uncharacterized protein</fullName>
    </submittedName>
</protein>
<name>A0ABM6MCM6_9SPHN</name>
<keyword evidence="1" id="KW-0614">Plasmid</keyword>
<dbReference type="GeneID" id="303487711"/>
<reference evidence="1 2" key="1">
    <citation type="submission" date="2017-03" db="EMBL/GenBank/DDBJ databases">
        <title>Complete genome sequence of Blastomonas fulva degrading microcsystin LR.</title>
        <authorList>
            <person name="Lee H.-g."/>
            <person name="Jin L."/>
            <person name="oh H.-M."/>
        </authorList>
    </citation>
    <scope>NUCLEOTIDE SEQUENCE [LARGE SCALE GENOMIC DNA]</scope>
    <source>
        <strain evidence="1 2">T2</strain>
        <plasmid evidence="1 2">unnamed</plasmid>
    </source>
</reference>
<accession>A0ABM6MCM6</accession>
<evidence type="ECO:0000313" key="2">
    <source>
        <dbReference type="Proteomes" id="UP000258016"/>
    </source>
</evidence>
<proteinExistence type="predicted"/>
<dbReference type="RefSeq" id="WP_117353754.1">
    <property type="nucleotide sequence ID" value="NZ_CP020084.1"/>
</dbReference>
<dbReference type="Proteomes" id="UP000258016">
    <property type="component" value="Plasmid unnamed"/>
</dbReference>
<gene>
    <name evidence="1" type="ORF">B5J99_19150</name>
</gene>
<evidence type="ECO:0000313" key="1">
    <source>
        <dbReference type="EMBL" id="ASR53750.1"/>
    </source>
</evidence>